<accession>A0ACC0MQV0</accession>
<name>A0ACC0MQV0_RHOML</name>
<proteinExistence type="predicted"/>
<evidence type="ECO:0000313" key="2">
    <source>
        <dbReference type="Proteomes" id="UP001062846"/>
    </source>
</evidence>
<gene>
    <name evidence="1" type="ORF">RHMOL_Rhmol08G0178400</name>
</gene>
<comment type="caution">
    <text evidence="1">The sequence shown here is derived from an EMBL/GenBank/DDBJ whole genome shotgun (WGS) entry which is preliminary data.</text>
</comment>
<protein>
    <submittedName>
        <fullName evidence="1">Uncharacterized protein</fullName>
    </submittedName>
</protein>
<sequence>MEAEERAGAESQGPRATTMTEAGAVRRPDFSTEAYIPPTPHLFVPSGFAAYVPKRTEYNAEIVLRDPEVPLQTLG</sequence>
<dbReference type="EMBL" id="CM046395">
    <property type="protein sequence ID" value="KAI8542934.1"/>
    <property type="molecule type" value="Genomic_DNA"/>
</dbReference>
<dbReference type="Proteomes" id="UP001062846">
    <property type="component" value="Chromosome 8"/>
</dbReference>
<reference evidence="1" key="1">
    <citation type="submission" date="2022-02" db="EMBL/GenBank/DDBJ databases">
        <title>Plant Genome Project.</title>
        <authorList>
            <person name="Zhang R.-G."/>
        </authorList>
    </citation>
    <scope>NUCLEOTIDE SEQUENCE</scope>
    <source>
        <strain evidence="1">AT1</strain>
    </source>
</reference>
<organism evidence="1 2">
    <name type="scientific">Rhododendron molle</name>
    <name type="common">Chinese azalea</name>
    <name type="synonym">Azalea mollis</name>
    <dbReference type="NCBI Taxonomy" id="49168"/>
    <lineage>
        <taxon>Eukaryota</taxon>
        <taxon>Viridiplantae</taxon>
        <taxon>Streptophyta</taxon>
        <taxon>Embryophyta</taxon>
        <taxon>Tracheophyta</taxon>
        <taxon>Spermatophyta</taxon>
        <taxon>Magnoliopsida</taxon>
        <taxon>eudicotyledons</taxon>
        <taxon>Gunneridae</taxon>
        <taxon>Pentapetalae</taxon>
        <taxon>asterids</taxon>
        <taxon>Ericales</taxon>
        <taxon>Ericaceae</taxon>
        <taxon>Ericoideae</taxon>
        <taxon>Rhodoreae</taxon>
        <taxon>Rhododendron</taxon>
    </lineage>
</organism>
<keyword evidence="2" id="KW-1185">Reference proteome</keyword>
<evidence type="ECO:0000313" key="1">
    <source>
        <dbReference type="EMBL" id="KAI8542934.1"/>
    </source>
</evidence>